<reference evidence="3" key="1">
    <citation type="submission" date="2022-07" db="EMBL/GenBank/DDBJ databases">
        <title>Genome Sequence of Xylaria arbuscula.</title>
        <authorList>
            <person name="Buettner E."/>
        </authorList>
    </citation>
    <scope>NUCLEOTIDE SEQUENCE</scope>
    <source>
        <strain evidence="3">VT107</strain>
    </source>
</reference>
<dbReference type="PROSITE" id="PS50255">
    <property type="entry name" value="CYTOCHROME_B5_2"/>
    <property type="match status" value="1"/>
</dbReference>
<protein>
    <recommendedName>
        <fullName evidence="2">Cytochrome b5 heme-binding domain-containing protein</fullName>
    </recommendedName>
</protein>
<dbReference type="EMBL" id="JANPWZ010001216">
    <property type="protein sequence ID" value="KAJ3567644.1"/>
    <property type="molecule type" value="Genomic_DNA"/>
</dbReference>
<feature type="region of interest" description="Disordered" evidence="1">
    <location>
        <begin position="1"/>
        <end position="57"/>
    </location>
</feature>
<gene>
    <name evidence="3" type="ORF">NPX13_g6696</name>
</gene>
<evidence type="ECO:0000256" key="1">
    <source>
        <dbReference type="SAM" id="MobiDB-lite"/>
    </source>
</evidence>
<dbReference type="SUPFAM" id="SSF55856">
    <property type="entry name" value="Cytochrome b5-like heme/steroid binding domain"/>
    <property type="match status" value="1"/>
</dbReference>
<proteinExistence type="predicted"/>
<dbReference type="Pfam" id="PF00173">
    <property type="entry name" value="Cyt-b5"/>
    <property type="match status" value="1"/>
</dbReference>
<dbReference type="AlphaFoldDB" id="A0A9W8NBZ3"/>
<dbReference type="Gene3D" id="3.10.120.10">
    <property type="entry name" value="Cytochrome b5-like heme/steroid binding domain"/>
    <property type="match status" value="1"/>
</dbReference>
<accession>A0A9W8NBZ3</accession>
<evidence type="ECO:0000259" key="2">
    <source>
        <dbReference type="PROSITE" id="PS50255"/>
    </source>
</evidence>
<evidence type="ECO:0000313" key="3">
    <source>
        <dbReference type="EMBL" id="KAJ3567644.1"/>
    </source>
</evidence>
<sequence length="226" mass="25211">MSDASSGESEHWQPKRLSGSGGSGSGSLSPHRLLRIPLSGTPSDDSTDPVVSDGSTSASRIPEFVKFHGKSYDVSEFDHPGGNDIIKMSYATDITALFEKVGHSEAARDILRLLPESSEHRDGMRIRYQFLDEISTTLVWLEVKIDHEATILDFKEEVCQRVVGVAVGAMQVFYKAELCHDTWKVKHLVDPDDAQTTLLVFKNVRARRMSKRLKKHIAEVARKAYL</sequence>
<feature type="compositionally biased region" description="Low complexity" evidence="1">
    <location>
        <begin position="41"/>
        <end position="57"/>
    </location>
</feature>
<keyword evidence="4" id="KW-1185">Reference proteome</keyword>
<dbReference type="InterPro" id="IPR036400">
    <property type="entry name" value="Cyt_B5-like_heme/steroid_sf"/>
</dbReference>
<comment type="caution">
    <text evidence="3">The sequence shown here is derived from an EMBL/GenBank/DDBJ whole genome shotgun (WGS) entry which is preliminary data.</text>
</comment>
<organism evidence="3 4">
    <name type="scientific">Xylaria arbuscula</name>
    <dbReference type="NCBI Taxonomy" id="114810"/>
    <lineage>
        <taxon>Eukaryota</taxon>
        <taxon>Fungi</taxon>
        <taxon>Dikarya</taxon>
        <taxon>Ascomycota</taxon>
        <taxon>Pezizomycotina</taxon>
        <taxon>Sordariomycetes</taxon>
        <taxon>Xylariomycetidae</taxon>
        <taxon>Xylariales</taxon>
        <taxon>Xylariaceae</taxon>
        <taxon>Xylaria</taxon>
    </lineage>
</organism>
<name>A0A9W8NBZ3_9PEZI</name>
<dbReference type="InterPro" id="IPR001199">
    <property type="entry name" value="Cyt_B5-like_heme/steroid-bd"/>
</dbReference>
<feature type="domain" description="Cytochrome b5 heme-binding" evidence="2">
    <location>
        <begin position="64"/>
        <end position="123"/>
    </location>
</feature>
<dbReference type="Proteomes" id="UP001148614">
    <property type="component" value="Unassembled WGS sequence"/>
</dbReference>
<evidence type="ECO:0000313" key="4">
    <source>
        <dbReference type="Proteomes" id="UP001148614"/>
    </source>
</evidence>